<sequence length="84" mass="9885">MPRFSSIHNWLSLAAPEYIIVSVFHFLNQSFPVRFENEALLCKPLQRKNGNALRTWTIFTDAHAIYQDYNFVILHCKGNSWKTQ</sequence>
<proteinExistence type="predicted"/>
<dbReference type="EMBL" id="GGEC01008571">
    <property type="protein sequence ID" value="MBW89054.1"/>
    <property type="molecule type" value="Transcribed_RNA"/>
</dbReference>
<evidence type="ECO:0000313" key="1">
    <source>
        <dbReference type="EMBL" id="MBW89054.1"/>
    </source>
</evidence>
<protein>
    <submittedName>
        <fullName evidence="1">Uncharacterized protein</fullName>
    </submittedName>
</protein>
<name>A0A2P2J6E9_RHIMU</name>
<organism evidence="1">
    <name type="scientific">Rhizophora mucronata</name>
    <name type="common">Asiatic mangrove</name>
    <dbReference type="NCBI Taxonomy" id="61149"/>
    <lineage>
        <taxon>Eukaryota</taxon>
        <taxon>Viridiplantae</taxon>
        <taxon>Streptophyta</taxon>
        <taxon>Embryophyta</taxon>
        <taxon>Tracheophyta</taxon>
        <taxon>Spermatophyta</taxon>
        <taxon>Magnoliopsida</taxon>
        <taxon>eudicotyledons</taxon>
        <taxon>Gunneridae</taxon>
        <taxon>Pentapetalae</taxon>
        <taxon>rosids</taxon>
        <taxon>fabids</taxon>
        <taxon>Malpighiales</taxon>
        <taxon>Rhizophoraceae</taxon>
        <taxon>Rhizophora</taxon>
    </lineage>
</organism>
<reference evidence="1" key="1">
    <citation type="submission" date="2018-02" db="EMBL/GenBank/DDBJ databases">
        <title>Rhizophora mucronata_Transcriptome.</title>
        <authorList>
            <person name="Meera S.P."/>
            <person name="Sreeshan A."/>
            <person name="Augustine A."/>
        </authorList>
    </citation>
    <scope>NUCLEOTIDE SEQUENCE</scope>
    <source>
        <tissue evidence="1">Leaf</tissue>
    </source>
</reference>
<dbReference type="AlphaFoldDB" id="A0A2P2J6E9"/>
<accession>A0A2P2J6E9</accession>